<dbReference type="InterPro" id="IPR050288">
    <property type="entry name" value="Cellulose_deg_GH3"/>
</dbReference>
<comment type="pathway">
    <text evidence="2 10">Glycan metabolism; cellulose degradation.</text>
</comment>
<keyword evidence="6" id="KW-0325">Glycoprotein</keyword>
<keyword evidence="13" id="KW-1185">Reference proteome</keyword>
<evidence type="ECO:0000256" key="10">
    <source>
        <dbReference type="RuleBase" id="RU361161"/>
    </source>
</evidence>
<evidence type="ECO:0000256" key="4">
    <source>
        <dbReference type="ARBA" id="ARBA00012744"/>
    </source>
</evidence>
<dbReference type="Gene3D" id="3.40.50.1700">
    <property type="entry name" value="Glycoside hydrolase family 3 C-terminal domain"/>
    <property type="match status" value="1"/>
</dbReference>
<evidence type="ECO:0000256" key="7">
    <source>
        <dbReference type="ARBA" id="ARBA00023277"/>
    </source>
</evidence>
<dbReference type="Pfam" id="PF00933">
    <property type="entry name" value="Glyco_hydro_3"/>
    <property type="match status" value="1"/>
</dbReference>
<evidence type="ECO:0000256" key="3">
    <source>
        <dbReference type="ARBA" id="ARBA00005336"/>
    </source>
</evidence>
<dbReference type="PANTHER" id="PTHR42715">
    <property type="entry name" value="BETA-GLUCOSIDASE"/>
    <property type="match status" value="1"/>
</dbReference>
<evidence type="ECO:0000256" key="6">
    <source>
        <dbReference type="ARBA" id="ARBA00023180"/>
    </source>
</evidence>
<evidence type="ECO:0000256" key="8">
    <source>
        <dbReference type="ARBA" id="ARBA00023295"/>
    </source>
</evidence>
<dbReference type="Pfam" id="PF14310">
    <property type="entry name" value="Fn3-like"/>
    <property type="match status" value="1"/>
</dbReference>
<dbReference type="InterPro" id="IPR017853">
    <property type="entry name" value="GH"/>
</dbReference>
<dbReference type="SMART" id="SM01217">
    <property type="entry name" value="Fn3_like"/>
    <property type="match status" value="1"/>
</dbReference>
<evidence type="ECO:0000256" key="5">
    <source>
        <dbReference type="ARBA" id="ARBA00022801"/>
    </source>
</evidence>
<evidence type="ECO:0000256" key="1">
    <source>
        <dbReference type="ARBA" id="ARBA00000448"/>
    </source>
</evidence>
<dbReference type="InterPro" id="IPR011658">
    <property type="entry name" value="PA14_dom"/>
</dbReference>
<dbReference type="Pfam" id="PF01915">
    <property type="entry name" value="Glyco_hydro_3_C"/>
    <property type="match status" value="1"/>
</dbReference>
<sequence>MQAPLSSDRKMAIKALPKYLQREVNEALEGLNLEEQVSLLSGADFWRTVEIQGRVAGIKTTDGPSGARGQFFSNGTKAAFFPCGVSLAATWDTSLIHQIGKALGEEAQSKQANVLLAPTVCNHRSPLGGRNFESFSEDPYLSGKLAAAYVNGVQSRGVAVTMKHFVANEQETKRFTVNEIIEERTLREIYLKPFEIAMRDAGPWAIMCSYNAINGQHADVNDLTMKQILRKEWGYDGLVMSDWGGTHDTVDSIKSGLDLEMPGPAHRRGQSLLKAIKESNNDPELLAAVKTGARHVLELIARTGKWGRFGEEPESANDKPEHRALIRKAGTEGIVLLKNENNALPIPTSVKKIAWIGPNANECIAGGGGSANLNPHYLTNPLDSIRGAVKEHNIEVNYEIGCQTEKWVKAFPITEGGVKTSPARGEDGMILEFFEGRRCQGEVAEARIMKTSTIFLVDGKPASLGDKDYSVRLTAFLTPQVSGEHILGLGAVGPTKVYLNNELFLDHTHWATTGELFFTSGSEEVTKKVVLQAGEWYKIVAESTTKSPDQKLPDMDNDSLDFASAVGIRLGLDLVRDMQEYISRAAALASESDVAVVVVGMNNEWESEGYDRHSMDLPGRQNELISAVAKVNPQTIIVNQSGCAVSMPWLEEVQGLLQVWYQGQESGNALANVLLGKKAPGGRLPISFPKRVEDNPSWGNFGDGATKSEIQYSEGVFVGYRHYTSRDIPVLFPFGFGLSYTTFSISLVGFTGGKNTLAPGTTATVEMAIKNTGKVTSSETVQVYISPRTGSSAERPAMELMGFAKAELQPREEKFVKVELDEFAVGYFEMSVGKWRAERGVYEVSVGRSVEDVILKLEVIVEETKAAKPRLYLGSPGPSASLFVTRYFYRCEHPSLLRAPGRWSPAPTELTDRYTPLTQRPQFAPLAPNFQILQRVRRRQILPRENRKQWTPSEN</sequence>
<dbReference type="PROSITE" id="PS51820">
    <property type="entry name" value="PA14"/>
    <property type="match status" value="1"/>
</dbReference>
<protein>
    <recommendedName>
        <fullName evidence="4 10">beta-glucosidase</fullName>
        <ecNumber evidence="4 10">3.2.1.21</ecNumber>
    </recommendedName>
</protein>
<dbReference type="SUPFAM" id="SSF52279">
    <property type="entry name" value="Beta-D-glucan exohydrolase, C-terminal domain"/>
    <property type="match status" value="1"/>
</dbReference>
<keyword evidence="8 10" id="KW-0326">Glycosidase</keyword>
<feature type="domain" description="PA14" evidence="11">
    <location>
        <begin position="424"/>
        <end position="586"/>
    </location>
</feature>
<dbReference type="Proteomes" id="UP001412239">
    <property type="component" value="Unassembled WGS sequence"/>
</dbReference>
<dbReference type="InterPro" id="IPR013783">
    <property type="entry name" value="Ig-like_fold"/>
</dbReference>
<keyword evidence="5 10" id="KW-0378">Hydrolase</keyword>
<dbReference type="InterPro" id="IPR036881">
    <property type="entry name" value="Glyco_hydro_3_C_sf"/>
</dbReference>
<dbReference type="InterPro" id="IPR026891">
    <property type="entry name" value="Fn3-like"/>
</dbReference>
<name>A0A292PKV5_9PEZI</name>
<comment type="catalytic activity">
    <reaction evidence="1 10">
        <text>Hydrolysis of terminal, non-reducing beta-D-glucosyl residues with release of beta-D-glucose.</text>
        <dbReference type="EC" id="3.2.1.21"/>
    </reaction>
</comment>
<dbReference type="Pfam" id="PF07691">
    <property type="entry name" value="PA14"/>
    <property type="match status" value="1"/>
</dbReference>
<keyword evidence="7 10" id="KW-0119">Carbohydrate metabolism</keyword>
<evidence type="ECO:0000313" key="13">
    <source>
        <dbReference type="Proteomes" id="UP001412239"/>
    </source>
</evidence>
<dbReference type="InterPro" id="IPR001764">
    <property type="entry name" value="Glyco_hydro_3_N"/>
</dbReference>
<organism evidence="12 13">
    <name type="scientific">Tuber aestivum</name>
    <name type="common">summer truffle</name>
    <dbReference type="NCBI Taxonomy" id="59557"/>
    <lineage>
        <taxon>Eukaryota</taxon>
        <taxon>Fungi</taxon>
        <taxon>Dikarya</taxon>
        <taxon>Ascomycota</taxon>
        <taxon>Pezizomycotina</taxon>
        <taxon>Pezizomycetes</taxon>
        <taxon>Pezizales</taxon>
        <taxon>Tuberaceae</taxon>
        <taxon>Tuber</taxon>
    </lineage>
</organism>
<dbReference type="PRINTS" id="PR00133">
    <property type="entry name" value="GLHYDRLASE3"/>
</dbReference>
<proteinExistence type="inferred from homology"/>
<dbReference type="Gene3D" id="3.20.20.300">
    <property type="entry name" value="Glycoside hydrolase, family 3, N-terminal domain"/>
    <property type="match status" value="1"/>
</dbReference>
<comment type="similarity">
    <text evidence="3 10">Belongs to the glycosyl hydrolase 3 family.</text>
</comment>
<dbReference type="PROSITE" id="PS00775">
    <property type="entry name" value="GLYCOSYL_HYDROL_F3"/>
    <property type="match status" value="1"/>
</dbReference>
<dbReference type="AlphaFoldDB" id="A0A292PKV5"/>
<evidence type="ECO:0000256" key="9">
    <source>
        <dbReference type="ARBA" id="ARBA00023326"/>
    </source>
</evidence>
<dbReference type="EC" id="3.2.1.21" evidence="4 10"/>
<reference evidence="12" key="1">
    <citation type="submission" date="2015-10" db="EMBL/GenBank/DDBJ databases">
        <authorList>
            <person name="Regsiter A."/>
            <person name="william w."/>
        </authorList>
    </citation>
    <scope>NUCLEOTIDE SEQUENCE</scope>
    <source>
        <strain evidence="12">Montdore</strain>
    </source>
</reference>
<gene>
    <name evidence="12" type="ORF">GSTUAT00008519001</name>
</gene>
<accession>A0A292PKV5</accession>
<dbReference type="GO" id="GO:0030245">
    <property type="term" value="P:cellulose catabolic process"/>
    <property type="evidence" value="ECO:0007669"/>
    <property type="project" value="UniProtKB-UniPathway"/>
</dbReference>
<dbReference type="UniPathway" id="UPA00696"/>
<evidence type="ECO:0000313" key="12">
    <source>
        <dbReference type="EMBL" id="CUS07401.1"/>
    </source>
</evidence>
<dbReference type="SMART" id="SM00758">
    <property type="entry name" value="PA14"/>
    <property type="match status" value="1"/>
</dbReference>
<dbReference type="Gene3D" id="2.60.40.10">
    <property type="entry name" value="Immunoglobulins"/>
    <property type="match status" value="1"/>
</dbReference>
<dbReference type="InterPro" id="IPR002772">
    <property type="entry name" value="Glyco_hydro_3_C"/>
</dbReference>
<dbReference type="InterPro" id="IPR036962">
    <property type="entry name" value="Glyco_hydro_3_N_sf"/>
</dbReference>
<dbReference type="PANTHER" id="PTHR42715:SF3">
    <property type="entry name" value="BETA-GLUCOSIDASE B-RELATED"/>
    <property type="match status" value="1"/>
</dbReference>
<evidence type="ECO:0000256" key="2">
    <source>
        <dbReference type="ARBA" id="ARBA00004987"/>
    </source>
</evidence>
<dbReference type="EMBL" id="LN891212">
    <property type="protein sequence ID" value="CUS07401.1"/>
    <property type="molecule type" value="Genomic_DNA"/>
</dbReference>
<dbReference type="InterPro" id="IPR019800">
    <property type="entry name" value="Glyco_hydro_3_AS"/>
</dbReference>
<dbReference type="GO" id="GO:0008422">
    <property type="term" value="F:beta-glucosidase activity"/>
    <property type="evidence" value="ECO:0007669"/>
    <property type="project" value="UniProtKB-EC"/>
</dbReference>
<keyword evidence="9 10" id="KW-0624">Polysaccharide degradation</keyword>
<evidence type="ECO:0000259" key="11">
    <source>
        <dbReference type="PROSITE" id="PS51820"/>
    </source>
</evidence>
<dbReference type="SUPFAM" id="SSF51445">
    <property type="entry name" value="(Trans)glycosidases"/>
    <property type="match status" value="1"/>
</dbReference>
<dbReference type="Gene3D" id="2.60.120.260">
    <property type="entry name" value="Galactose-binding domain-like"/>
    <property type="match status" value="1"/>
</dbReference>
<dbReference type="InterPro" id="IPR037524">
    <property type="entry name" value="PA14/GLEYA"/>
</dbReference>